<dbReference type="Pfam" id="PF08695">
    <property type="entry name" value="Coa1"/>
    <property type="match status" value="1"/>
</dbReference>
<dbReference type="EMBL" id="JAVRRT010000006">
    <property type="protein sequence ID" value="KAK5171444.1"/>
    <property type="molecule type" value="Genomic_DNA"/>
</dbReference>
<keyword evidence="3" id="KW-1185">Reference proteome</keyword>
<dbReference type="InterPro" id="IPR042432">
    <property type="entry name" value="Coa1_fungi"/>
</dbReference>
<accession>A0AAV9PFQ2</accession>
<evidence type="ECO:0000313" key="2">
    <source>
        <dbReference type="EMBL" id="KAK5171444.1"/>
    </source>
</evidence>
<evidence type="ECO:0000313" key="3">
    <source>
        <dbReference type="Proteomes" id="UP001337655"/>
    </source>
</evidence>
<sequence length="192" mass="21823">MLPRPRIRPSGLRQLFRRHNATPKRTVTAAPRPGSGPLMERRADRALPTLTSSHRWLRTLPIFAVIMVASTLGIFNYQKQSSSVVSSTLYALRTNPQAREILGDEVYFASQIPWIRGEINQLHGKINISFWVKGTRGKGLMRFRSERKTRMGYFETLEWSLEPEGGKTISLLQTERTDPFQQETADKVAVAA</sequence>
<feature type="region of interest" description="Disordered" evidence="1">
    <location>
        <begin position="20"/>
        <end position="40"/>
    </location>
</feature>
<dbReference type="AlphaFoldDB" id="A0AAV9PFQ2"/>
<proteinExistence type="predicted"/>
<dbReference type="GO" id="GO:0005743">
    <property type="term" value="C:mitochondrial inner membrane"/>
    <property type="evidence" value="ECO:0007669"/>
    <property type="project" value="TreeGrafter"/>
</dbReference>
<gene>
    <name evidence="2" type="primary">COA1</name>
    <name evidence="2" type="ORF">LTR77_004588</name>
</gene>
<reference evidence="2 3" key="1">
    <citation type="submission" date="2023-08" db="EMBL/GenBank/DDBJ databases">
        <title>Black Yeasts Isolated from many extreme environments.</title>
        <authorList>
            <person name="Coleine C."/>
            <person name="Stajich J.E."/>
            <person name="Selbmann L."/>
        </authorList>
    </citation>
    <scope>NUCLEOTIDE SEQUENCE [LARGE SCALE GENOMIC DNA]</scope>
    <source>
        <strain evidence="2 3">CCFEE 5935</strain>
    </source>
</reference>
<dbReference type="GO" id="GO:0033617">
    <property type="term" value="P:mitochondrial respiratory chain complex IV assembly"/>
    <property type="evidence" value="ECO:0007669"/>
    <property type="project" value="InterPro"/>
</dbReference>
<dbReference type="PANTHER" id="PTHR28523:SF1">
    <property type="entry name" value="CYTOCHROME C OXIDASE ASSEMBLY FACTOR 1"/>
    <property type="match status" value="1"/>
</dbReference>
<dbReference type="GeneID" id="89925934"/>
<dbReference type="RefSeq" id="XP_064660472.1">
    <property type="nucleotide sequence ID" value="XM_064801842.1"/>
</dbReference>
<evidence type="ECO:0000256" key="1">
    <source>
        <dbReference type="SAM" id="MobiDB-lite"/>
    </source>
</evidence>
<dbReference type="InterPro" id="IPR014807">
    <property type="entry name" value="Coa1"/>
</dbReference>
<organism evidence="2 3">
    <name type="scientific">Saxophila tyrrhenica</name>
    <dbReference type="NCBI Taxonomy" id="1690608"/>
    <lineage>
        <taxon>Eukaryota</taxon>
        <taxon>Fungi</taxon>
        <taxon>Dikarya</taxon>
        <taxon>Ascomycota</taxon>
        <taxon>Pezizomycotina</taxon>
        <taxon>Dothideomycetes</taxon>
        <taxon>Dothideomycetidae</taxon>
        <taxon>Mycosphaerellales</taxon>
        <taxon>Extremaceae</taxon>
        <taxon>Saxophila</taxon>
    </lineage>
</organism>
<name>A0AAV9PFQ2_9PEZI</name>
<protein>
    <submittedName>
        <fullName evidence="2">Cytochrome oxidase assembly protein 1</fullName>
    </submittedName>
</protein>
<dbReference type="PANTHER" id="PTHR28523">
    <property type="entry name" value="CYTOCHROME C OXIDASE ASSEMBLY FACTOR 1"/>
    <property type="match status" value="1"/>
</dbReference>
<dbReference type="Proteomes" id="UP001337655">
    <property type="component" value="Unassembled WGS sequence"/>
</dbReference>
<comment type="caution">
    <text evidence="2">The sequence shown here is derived from an EMBL/GenBank/DDBJ whole genome shotgun (WGS) entry which is preliminary data.</text>
</comment>